<keyword evidence="2" id="KW-1185">Reference proteome</keyword>
<dbReference type="Proteomes" id="UP000654075">
    <property type="component" value="Unassembled WGS sequence"/>
</dbReference>
<dbReference type="EMBL" id="CAJNNV010013853">
    <property type="protein sequence ID" value="CAE8602110.1"/>
    <property type="molecule type" value="Genomic_DNA"/>
</dbReference>
<proteinExistence type="predicted"/>
<reference evidence="1" key="1">
    <citation type="submission" date="2021-02" db="EMBL/GenBank/DDBJ databases">
        <authorList>
            <person name="Dougan E. K."/>
            <person name="Rhodes N."/>
            <person name="Thang M."/>
            <person name="Chan C."/>
        </authorList>
    </citation>
    <scope>NUCLEOTIDE SEQUENCE</scope>
</reference>
<organism evidence="1 2">
    <name type="scientific">Polarella glacialis</name>
    <name type="common">Dinoflagellate</name>
    <dbReference type="NCBI Taxonomy" id="89957"/>
    <lineage>
        <taxon>Eukaryota</taxon>
        <taxon>Sar</taxon>
        <taxon>Alveolata</taxon>
        <taxon>Dinophyceae</taxon>
        <taxon>Suessiales</taxon>
        <taxon>Suessiaceae</taxon>
        <taxon>Polarella</taxon>
    </lineage>
</organism>
<evidence type="ECO:0000313" key="1">
    <source>
        <dbReference type="EMBL" id="CAE8602110.1"/>
    </source>
</evidence>
<accession>A0A813ER49</accession>
<name>A0A813ER49_POLGL</name>
<dbReference type="AlphaFoldDB" id="A0A813ER49"/>
<gene>
    <name evidence="1" type="ORF">PGLA1383_LOCUS20368</name>
</gene>
<comment type="caution">
    <text evidence="1">The sequence shown here is derived from an EMBL/GenBank/DDBJ whole genome shotgun (WGS) entry which is preliminary data.</text>
</comment>
<evidence type="ECO:0000313" key="2">
    <source>
        <dbReference type="Proteomes" id="UP000654075"/>
    </source>
</evidence>
<sequence length="152" mass="16970">MISSAYDKDTHSPWECDIPKTWPNSGSGHEDAAGVRSLRLFKAWSPAWPPEGRLASWKRLVKYIHQNDVLLLLGTSISCDVESDKQQWEWAKELMKMVGKRHILALAIGNEASPSQVTSPEESLTVSSDKICLLTVIVNNKTIVKQATNNKI</sequence>
<protein>
    <submittedName>
        <fullName evidence="1">Uncharacterized protein</fullName>
    </submittedName>
</protein>